<keyword evidence="2" id="KW-0677">Repeat</keyword>
<dbReference type="Pfam" id="PF07707">
    <property type="entry name" value="BACK"/>
    <property type="match status" value="1"/>
</dbReference>
<reference evidence="4" key="1">
    <citation type="submission" date="2023-07" db="EMBL/GenBank/DDBJ databases">
        <authorList>
            <person name="Stuckert A."/>
        </authorList>
    </citation>
    <scope>NUCLEOTIDE SEQUENCE</scope>
</reference>
<proteinExistence type="predicted"/>
<dbReference type="PANTHER" id="PTHR45632">
    <property type="entry name" value="LD33804P"/>
    <property type="match status" value="1"/>
</dbReference>
<gene>
    <name evidence="4" type="ORF">RIMI_LOCUS3292233</name>
</gene>
<dbReference type="CDD" id="cd18473">
    <property type="entry name" value="BACK_KLHL34"/>
    <property type="match status" value="1"/>
</dbReference>
<dbReference type="InterPro" id="IPR015915">
    <property type="entry name" value="Kelch-typ_b-propeller"/>
</dbReference>
<dbReference type="Gene3D" id="1.25.40.420">
    <property type="match status" value="1"/>
</dbReference>
<dbReference type="Pfam" id="PF00651">
    <property type="entry name" value="BTB"/>
    <property type="match status" value="1"/>
</dbReference>
<dbReference type="EMBL" id="CAUEEQ010004892">
    <property type="protein sequence ID" value="CAJ0928224.1"/>
    <property type="molecule type" value="Genomic_DNA"/>
</dbReference>
<dbReference type="SMART" id="SM00612">
    <property type="entry name" value="Kelch"/>
    <property type="match status" value="5"/>
</dbReference>
<comment type="caution">
    <text evidence="4">The sequence shown here is derived from an EMBL/GenBank/DDBJ whole genome shotgun (WGS) entry which is preliminary data.</text>
</comment>
<dbReference type="SMART" id="SM00875">
    <property type="entry name" value="BACK"/>
    <property type="match status" value="1"/>
</dbReference>
<dbReference type="InterPro" id="IPR000210">
    <property type="entry name" value="BTB/POZ_dom"/>
</dbReference>
<dbReference type="Gene3D" id="3.30.710.10">
    <property type="entry name" value="Potassium Channel Kv1.1, Chain A"/>
    <property type="match status" value="1"/>
</dbReference>
<feature type="domain" description="BTB" evidence="3">
    <location>
        <begin position="29"/>
        <end position="96"/>
    </location>
</feature>
<evidence type="ECO:0000313" key="5">
    <source>
        <dbReference type="Proteomes" id="UP001176940"/>
    </source>
</evidence>
<dbReference type="InterPro" id="IPR006652">
    <property type="entry name" value="Kelch_1"/>
</dbReference>
<keyword evidence="5" id="KW-1185">Reference proteome</keyword>
<dbReference type="SUPFAM" id="SSF117281">
    <property type="entry name" value="Kelch motif"/>
    <property type="match status" value="1"/>
</dbReference>
<evidence type="ECO:0000256" key="2">
    <source>
        <dbReference type="ARBA" id="ARBA00022737"/>
    </source>
</evidence>
<evidence type="ECO:0000313" key="4">
    <source>
        <dbReference type="EMBL" id="CAJ0928224.1"/>
    </source>
</evidence>
<dbReference type="InterPro" id="IPR017096">
    <property type="entry name" value="BTB-kelch_protein"/>
</dbReference>
<dbReference type="Pfam" id="PF24681">
    <property type="entry name" value="Kelch_KLHDC2_KLHL20_DRC7"/>
    <property type="match status" value="1"/>
</dbReference>
<dbReference type="Proteomes" id="UP001176940">
    <property type="component" value="Unassembled WGS sequence"/>
</dbReference>
<dbReference type="SUPFAM" id="SSF54695">
    <property type="entry name" value="POZ domain"/>
    <property type="match status" value="1"/>
</dbReference>
<dbReference type="Gene3D" id="2.120.10.80">
    <property type="entry name" value="Kelch-type beta propeller"/>
    <property type="match status" value="1"/>
</dbReference>
<protein>
    <recommendedName>
        <fullName evidence="3">BTB domain-containing protein</fullName>
    </recommendedName>
</protein>
<accession>A0ABN9KXQ8</accession>
<keyword evidence="1" id="KW-0880">Kelch repeat</keyword>
<dbReference type="SMART" id="SM00225">
    <property type="entry name" value="BTB"/>
    <property type="match status" value="1"/>
</dbReference>
<name>A0ABN9KXQ8_9NEOB</name>
<dbReference type="PANTHER" id="PTHR45632:SF8">
    <property type="entry name" value="KELCH-LIKE PROTEIN 34"/>
    <property type="match status" value="1"/>
</dbReference>
<dbReference type="InterPro" id="IPR011333">
    <property type="entry name" value="SKP1/BTB/POZ_sf"/>
</dbReference>
<dbReference type="InterPro" id="IPR011705">
    <property type="entry name" value="BACK"/>
</dbReference>
<dbReference type="PIRSF" id="PIRSF037037">
    <property type="entry name" value="Kelch-like_protein_gigaxonin"/>
    <property type="match status" value="1"/>
</dbReference>
<evidence type="ECO:0000259" key="3">
    <source>
        <dbReference type="PROSITE" id="PS50097"/>
    </source>
</evidence>
<sequence>MSYFLAYCKSHRGMVFTQFQLLRSYGHLCDVSLVVDGHEFPAHKSLLACSSDYFRAMFKDYTKESNASVIHLKIISATGLQNILDFIYTSWLSLSMNTLEDTLEAATYLQVMDAIPLCSKYIINNCDLENCCFCANIASQYYLIDALVETDSYIVHNLWKLLQENLEWTELLELNTKSMIKLMQCENIPKVTEHCLLDLVLKWLQYDRTRLLHAKVLFENVRFGLLSLETLRKLYTQSEVPLTPSIKSLVIKAINYHSFPAKQPILQEKYSTMRNQKGWILLVGGNANGELVENVLGFDVYNHKWRMVTNLKMKVQHHCTCVIGNFLYVLGGETPENLESNSSDTCLSPTNIVYRFDPRFNQWMKVSGMMEKRAQFSCCVVDNHIFAIGGRGYQLAIHSSVEVYDISRDTWTKSKELPFKIHGQASAVHKNIVYISGGKFTGQASSCKDVYSFNKLEAQWKKQASMTIARFGHQMATVNDAIFTFLGIYEPFSDIEKYDPLNNQWTRLRPMTFDRFCYGLVVVEQTILLLGGKKWQDSQEVATHNIVGYDSENDCWEEICSLAFPFCGLQCDVLQLSDSNESEEQQIKPCTQIK</sequence>
<organism evidence="4 5">
    <name type="scientific">Ranitomeya imitator</name>
    <name type="common">mimic poison frog</name>
    <dbReference type="NCBI Taxonomy" id="111125"/>
    <lineage>
        <taxon>Eukaryota</taxon>
        <taxon>Metazoa</taxon>
        <taxon>Chordata</taxon>
        <taxon>Craniata</taxon>
        <taxon>Vertebrata</taxon>
        <taxon>Euteleostomi</taxon>
        <taxon>Amphibia</taxon>
        <taxon>Batrachia</taxon>
        <taxon>Anura</taxon>
        <taxon>Neobatrachia</taxon>
        <taxon>Hyloidea</taxon>
        <taxon>Dendrobatidae</taxon>
        <taxon>Dendrobatinae</taxon>
        <taxon>Ranitomeya</taxon>
    </lineage>
</organism>
<evidence type="ECO:0000256" key="1">
    <source>
        <dbReference type="ARBA" id="ARBA00022441"/>
    </source>
</evidence>
<dbReference type="PROSITE" id="PS50097">
    <property type="entry name" value="BTB"/>
    <property type="match status" value="1"/>
</dbReference>